<protein>
    <submittedName>
        <fullName evidence="5">(5R)-carbapenem-3-carboxylate synthase</fullName>
        <ecNumber evidence="5">1.14.20.3</ecNumber>
    </submittedName>
</protein>
<dbReference type="Proteomes" id="UP000054911">
    <property type="component" value="Unassembled WGS sequence"/>
</dbReference>
<evidence type="ECO:0000313" key="6">
    <source>
        <dbReference type="Proteomes" id="UP000054911"/>
    </source>
</evidence>
<name>A0A157Z7H7_9BURK</name>
<keyword evidence="2 5" id="KW-0560">Oxidoreductase</keyword>
<sequence length="288" mass="33266">MDTRVRLFEKQSLLPSGFGALMNRDAFIGADPHKIKEILKEKGFVLIRDLALQKQDFLKLYSSYGNIIAYVNEREKVGYGYRDTLELDGDKKKIVTGRGQLPFHADGGLLLSQVDLVFLYGARIQNMKFRGATLVTDHVLAVEEMPAHLREVLEHETFEVRVTERGYYVDVSPDGWFKVPVFTDLGWVRKMLLYFPFDEGQPASWEPRIVGFSPYETHKFFTELSSFFKNPRYTYTHYWKEGDLLITDNRRSIHEREEFNDPAIERVLWRGQTAETATGGPVRDVALG</sequence>
<proteinExistence type="predicted"/>
<dbReference type="InterPro" id="IPR003819">
    <property type="entry name" value="TauD/TfdA-like"/>
</dbReference>
<comment type="caution">
    <text evidence="5">The sequence shown here is derived from an EMBL/GenBank/DDBJ whole genome shotgun (WGS) entry which is preliminary data.</text>
</comment>
<dbReference type="GO" id="GO:0016706">
    <property type="term" value="F:2-oxoglutarate-dependent dioxygenase activity"/>
    <property type="evidence" value="ECO:0007669"/>
    <property type="project" value="UniProtKB-ARBA"/>
</dbReference>
<dbReference type="Pfam" id="PF02668">
    <property type="entry name" value="TauD"/>
    <property type="match status" value="1"/>
</dbReference>
<accession>A0A157Z7H7</accession>
<dbReference type="PANTHER" id="PTHR10696">
    <property type="entry name" value="GAMMA-BUTYROBETAINE HYDROXYLASE-RELATED"/>
    <property type="match status" value="1"/>
</dbReference>
<dbReference type="GO" id="GO:0017000">
    <property type="term" value="P:antibiotic biosynthetic process"/>
    <property type="evidence" value="ECO:0007669"/>
    <property type="project" value="UniProtKB-KW"/>
</dbReference>
<dbReference type="EMBL" id="FCOE02000001">
    <property type="protein sequence ID" value="SAK41474.1"/>
    <property type="molecule type" value="Genomic_DNA"/>
</dbReference>
<reference evidence="5" key="1">
    <citation type="submission" date="2016-01" db="EMBL/GenBank/DDBJ databases">
        <authorList>
            <person name="Peeters C."/>
        </authorList>
    </citation>
    <scope>NUCLEOTIDE SEQUENCE [LARGE SCALE GENOMIC DNA]</scope>
    <source>
        <strain evidence="5">LMG 29323</strain>
    </source>
</reference>
<dbReference type="SUPFAM" id="SSF51197">
    <property type="entry name" value="Clavaminate synthase-like"/>
    <property type="match status" value="1"/>
</dbReference>
<evidence type="ECO:0000256" key="3">
    <source>
        <dbReference type="ARBA" id="ARBA00023194"/>
    </source>
</evidence>
<keyword evidence="3" id="KW-0045">Antibiotic biosynthesis</keyword>
<dbReference type="Gene3D" id="3.60.130.10">
    <property type="entry name" value="Clavaminate synthase-like"/>
    <property type="match status" value="1"/>
</dbReference>
<feature type="domain" description="TauD/TfdA-like" evidence="4">
    <location>
        <begin position="32"/>
        <end position="271"/>
    </location>
</feature>
<organism evidence="5 6">
    <name type="scientific">Caballeronia pedi</name>
    <dbReference type="NCBI Taxonomy" id="1777141"/>
    <lineage>
        <taxon>Bacteria</taxon>
        <taxon>Pseudomonadati</taxon>
        <taxon>Pseudomonadota</taxon>
        <taxon>Betaproteobacteria</taxon>
        <taxon>Burkholderiales</taxon>
        <taxon>Burkholderiaceae</taxon>
        <taxon>Caballeronia</taxon>
    </lineage>
</organism>
<dbReference type="RefSeq" id="WP_208635589.1">
    <property type="nucleotide sequence ID" value="NZ_FCOE02000001.1"/>
</dbReference>
<keyword evidence="6" id="KW-1185">Reference proteome</keyword>
<dbReference type="EC" id="1.14.20.3" evidence="5"/>
<evidence type="ECO:0000256" key="2">
    <source>
        <dbReference type="ARBA" id="ARBA00023002"/>
    </source>
</evidence>
<dbReference type="STRING" id="1777141.AWB80_00399"/>
<gene>
    <name evidence="5" type="primary">carC</name>
    <name evidence="5" type="ORF">AWB80_00399</name>
</gene>
<evidence type="ECO:0000256" key="1">
    <source>
        <dbReference type="ARBA" id="ARBA00001954"/>
    </source>
</evidence>
<dbReference type="InterPro" id="IPR050411">
    <property type="entry name" value="AlphaKG_dependent_hydroxylases"/>
</dbReference>
<dbReference type="PANTHER" id="PTHR10696:SF56">
    <property type="entry name" value="TAUD_TFDA-LIKE DOMAIN-CONTAINING PROTEIN"/>
    <property type="match status" value="1"/>
</dbReference>
<evidence type="ECO:0000259" key="4">
    <source>
        <dbReference type="Pfam" id="PF02668"/>
    </source>
</evidence>
<dbReference type="AlphaFoldDB" id="A0A157Z7H7"/>
<evidence type="ECO:0000313" key="5">
    <source>
        <dbReference type="EMBL" id="SAK41474.1"/>
    </source>
</evidence>
<comment type="cofactor">
    <cofactor evidence="1">
        <name>Fe(2+)</name>
        <dbReference type="ChEBI" id="CHEBI:29033"/>
    </cofactor>
</comment>
<dbReference type="InterPro" id="IPR042098">
    <property type="entry name" value="TauD-like_sf"/>
</dbReference>